<dbReference type="EMBL" id="CP039348">
    <property type="protein sequence ID" value="QCD89535.1"/>
    <property type="molecule type" value="Genomic_DNA"/>
</dbReference>
<keyword evidence="2" id="KW-1185">Reference proteome</keyword>
<sequence>MTSRLPSSCPTTTLIHEEFENRLSQVRSEQGSCVGPSDPNVDPTTEDTIRTQCWVEVVGGKNKGRVYGVGQLAANSCASGSLRHQPSSSSSSAEDVTYLRQRVEAHDQAYEELKGQFQNLHNLVLTLLPPDHRALQQPQSNEEFENRLSQVRSEQGSCVGPSDPNVDPTTEDTIRTQCWVEVVGGKNKGRVYGVGQLAANSCASGSLRHQPSSSSSSAEDVTYLRQRVEAHDQAYEELKGQFQNLHNLVLTLLPPDHRALQQPQSNFD</sequence>
<gene>
    <name evidence="1" type="ORF">DEO72_LG4g481</name>
</gene>
<dbReference type="AlphaFoldDB" id="A0A4D6LMG5"/>
<dbReference type="Proteomes" id="UP000501690">
    <property type="component" value="Linkage Group LG4"/>
</dbReference>
<reference evidence="1 2" key="1">
    <citation type="submission" date="2019-04" db="EMBL/GenBank/DDBJ databases">
        <title>An improved genome assembly and genetic linkage map for asparagus bean, Vigna unguiculata ssp. sesquipedialis.</title>
        <authorList>
            <person name="Xia Q."/>
            <person name="Zhang R."/>
            <person name="Dong Y."/>
        </authorList>
    </citation>
    <scope>NUCLEOTIDE SEQUENCE [LARGE SCALE GENOMIC DNA]</scope>
    <source>
        <tissue evidence="1">Leaf</tissue>
    </source>
</reference>
<evidence type="ECO:0000313" key="2">
    <source>
        <dbReference type="Proteomes" id="UP000501690"/>
    </source>
</evidence>
<evidence type="ECO:0000313" key="1">
    <source>
        <dbReference type="EMBL" id="QCD89535.1"/>
    </source>
</evidence>
<name>A0A4D6LMG5_VIGUN</name>
<organism evidence="1 2">
    <name type="scientific">Vigna unguiculata</name>
    <name type="common">Cowpea</name>
    <dbReference type="NCBI Taxonomy" id="3917"/>
    <lineage>
        <taxon>Eukaryota</taxon>
        <taxon>Viridiplantae</taxon>
        <taxon>Streptophyta</taxon>
        <taxon>Embryophyta</taxon>
        <taxon>Tracheophyta</taxon>
        <taxon>Spermatophyta</taxon>
        <taxon>Magnoliopsida</taxon>
        <taxon>eudicotyledons</taxon>
        <taxon>Gunneridae</taxon>
        <taxon>Pentapetalae</taxon>
        <taxon>rosids</taxon>
        <taxon>fabids</taxon>
        <taxon>Fabales</taxon>
        <taxon>Fabaceae</taxon>
        <taxon>Papilionoideae</taxon>
        <taxon>50 kb inversion clade</taxon>
        <taxon>NPAAA clade</taxon>
        <taxon>indigoferoid/millettioid clade</taxon>
        <taxon>Phaseoleae</taxon>
        <taxon>Vigna</taxon>
    </lineage>
</organism>
<accession>A0A4D6LMG5</accession>
<protein>
    <submittedName>
        <fullName evidence="1">Putative transposase</fullName>
    </submittedName>
</protein>
<proteinExistence type="predicted"/>